<gene>
    <name evidence="3" type="ORF">HC176_17570</name>
</gene>
<dbReference type="EMBL" id="JAAVJS010000454">
    <property type="protein sequence ID" value="NJX17283.1"/>
    <property type="molecule type" value="Genomic_DNA"/>
</dbReference>
<accession>A0ABX1DJW5</accession>
<dbReference type="Pfam" id="PF01293">
    <property type="entry name" value="PEPCK_ATP"/>
    <property type="match status" value="1"/>
</dbReference>
<keyword evidence="2" id="KW-0456">Lyase</keyword>
<reference evidence="3 4" key="1">
    <citation type="submission" date="2020-03" db="EMBL/GenBank/DDBJ databases">
        <title>Tamlana sp. nov, isolated from XXX.</title>
        <authorList>
            <person name="Cao W.R."/>
        </authorList>
    </citation>
    <scope>NUCLEOTIDE SEQUENCE [LARGE SCALE GENOMIC DNA]</scope>
    <source>
        <strain evidence="3 4">HST1-43</strain>
    </source>
</reference>
<feature type="non-terminal residue" evidence="3">
    <location>
        <position position="112"/>
    </location>
</feature>
<keyword evidence="2" id="KW-0210">Decarboxylase</keyword>
<proteinExistence type="predicted"/>
<dbReference type="PANTHER" id="PTHR30031:SF0">
    <property type="entry name" value="PHOSPHOENOLPYRUVATE CARBOXYKINASE (ATP)"/>
    <property type="match status" value="1"/>
</dbReference>
<keyword evidence="1" id="KW-0312">Gluconeogenesis</keyword>
<name>A0ABX1DJW5_9FLAO</name>
<dbReference type="Proteomes" id="UP000760545">
    <property type="component" value="Unassembled WGS sequence"/>
</dbReference>
<dbReference type="InterPro" id="IPR008210">
    <property type="entry name" value="PEP_carboxykinase_N"/>
</dbReference>
<keyword evidence="4" id="KW-1185">Reference proteome</keyword>
<evidence type="ECO:0000256" key="1">
    <source>
        <dbReference type="ARBA" id="ARBA00022432"/>
    </source>
</evidence>
<dbReference type="SUPFAM" id="SSF68923">
    <property type="entry name" value="PEP carboxykinase N-terminal domain"/>
    <property type="match status" value="1"/>
</dbReference>
<dbReference type="Gene3D" id="3.40.449.10">
    <property type="entry name" value="Phosphoenolpyruvate Carboxykinase, domain 1"/>
    <property type="match status" value="1"/>
</dbReference>
<evidence type="ECO:0000313" key="4">
    <source>
        <dbReference type="Proteomes" id="UP000760545"/>
    </source>
</evidence>
<comment type="caution">
    <text evidence="3">The sequence shown here is derived from an EMBL/GenBank/DDBJ whole genome shotgun (WGS) entry which is preliminary data.</text>
</comment>
<dbReference type="PANTHER" id="PTHR30031">
    <property type="entry name" value="PHOSPHOENOLPYRUVATE CARBOXYKINASE ATP"/>
    <property type="match status" value="1"/>
</dbReference>
<dbReference type="InterPro" id="IPR001272">
    <property type="entry name" value="PEP_carboxykinase_ATP"/>
</dbReference>
<organism evidence="3 4">
    <name type="scientific">Tamlana crocina</name>
    <dbReference type="NCBI Taxonomy" id="393006"/>
    <lineage>
        <taxon>Bacteria</taxon>
        <taxon>Pseudomonadati</taxon>
        <taxon>Bacteroidota</taxon>
        <taxon>Flavobacteriia</taxon>
        <taxon>Flavobacteriales</taxon>
        <taxon>Flavobacteriaceae</taxon>
        <taxon>Tamlana</taxon>
    </lineage>
</organism>
<evidence type="ECO:0000256" key="2">
    <source>
        <dbReference type="ARBA" id="ARBA00022793"/>
    </source>
</evidence>
<evidence type="ECO:0000313" key="3">
    <source>
        <dbReference type="EMBL" id="NJX17283.1"/>
    </source>
</evidence>
<dbReference type="RefSeq" id="WP_167920299.1">
    <property type="nucleotide sequence ID" value="NZ_JAAVJS010000454.1"/>
</dbReference>
<sequence>MLAKKQFTKTIALEQYGIQNAEIHYQLSPEELHEITIEKGQGVESSSGALAVNTGEFTGRSPKDRFIVKDDITKDKVWWGDINIPFDPEKFDALYNKVTDYLSGKEIFARDS</sequence>
<protein>
    <submittedName>
        <fullName evidence="3">Phosphoenolpyruvate carboxykinase (ATP)</fullName>
    </submittedName>
</protein>